<comment type="caution">
    <text evidence="1">The sequence shown here is derived from an EMBL/GenBank/DDBJ whole genome shotgun (WGS) entry which is preliminary data.</text>
</comment>
<dbReference type="Proteomes" id="UP001165082">
    <property type="component" value="Unassembled WGS sequence"/>
</dbReference>
<dbReference type="AlphaFoldDB" id="A0A9W6Z9E8"/>
<keyword evidence="2" id="KW-1185">Reference proteome</keyword>
<evidence type="ECO:0000313" key="2">
    <source>
        <dbReference type="Proteomes" id="UP001165082"/>
    </source>
</evidence>
<organism evidence="1 2">
    <name type="scientific">Triparma retinervis</name>
    <dbReference type="NCBI Taxonomy" id="2557542"/>
    <lineage>
        <taxon>Eukaryota</taxon>
        <taxon>Sar</taxon>
        <taxon>Stramenopiles</taxon>
        <taxon>Ochrophyta</taxon>
        <taxon>Bolidophyceae</taxon>
        <taxon>Parmales</taxon>
        <taxon>Triparmaceae</taxon>
        <taxon>Triparma</taxon>
    </lineage>
</organism>
<name>A0A9W6Z9E8_9STRA</name>
<accession>A0A9W6Z9E8</accession>
<proteinExistence type="predicted"/>
<sequence>MPPPSKFSRQLLSANIFIPILALFLLLLDVPSLLIPTPFTVSTSCSTLSSSSSWCWSLPLQYSVVKVSPTSATLPDGSTPSGLTEATLSIIRPKITSLADLTALDAVLPILKLEDTKTVVLKRSEKKKSKGKMGKTGKGSHISSIDAGMTVHQHPSTSTSMPSLFSFGAIVEDSVIVQPNSIVTSASLLLLPGSQKIMTETATTANILGFLRLRVKVQCEERIHAKIIKGKGDKVDISDVICQVWSISWPGRGEE</sequence>
<gene>
    <name evidence="1" type="ORF">TrRE_jg10117</name>
</gene>
<reference evidence="1" key="1">
    <citation type="submission" date="2022-07" db="EMBL/GenBank/DDBJ databases">
        <title>Genome analysis of Parmales, a sister group of diatoms, reveals the evolutionary specialization of diatoms from phago-mixotrophs to photoautotrophs.</title>
        <authorList>
            <person name="Ban H."/>
            <person name="Sato S."/>
            <person name="Yoshikawa S."/>
            <person name="Kazumasa Y."/>
            <person name="Nakamura Y."/>
            <person name="Ichinomiya M."/>
            <person name="Saitoh K."/>
            <person name="Sato N."/>
            <person name="Blanc-Mathieu R."/>
            <person name="Endo H."/>
            <person name="Kuwata A."/>
            <person name="Ogata H."/>
        </authorList>
    </citation>
    <scope>NUCLEOTIDE SEQUENCE</scope>
</reference>
<evidence type="ECO:0000313" key="1">
    <source>
        <dbReference type="EMBL" id="GMH47991.1"/>
    </source>
</evidence>
<protein>
    <submittedName>
        <fullName evidence="1">Uncharacterized protein</fullName>
    </submittedName>
</protein>
<dbReference type="EMBL" id="BRXZ01000590">
    <property type="protein sequence ID" value="GMH47991.1"/>
    <property type="molecule type" value="Genomic_DNA"/>
</dbReference>